<reference evidence="1 2" key="1">
    <citation type="journal article" date="2019" name="Nat. Ecol. Evol.">
        <title>Megaphylogeny resolves global patterns of mushroom evolution.</title>
        <authorList>
            <person name="Varga T."/>
            <person name="Krizsan K."/>
            <person name="Foldi C."/>
            <person name="Dima B."/>
            <person name="Sanchez-Garcia M."/>
            <person name="Sanchez-Ramirez S."/>
            <person name="Szollosi G.J."/>
            <person name="Szarkandi J.G."/>
            <person name="Papp V."/>
            <person name="Albert L."/>
            <person name="Andreopoulos W."/>
            <person name="Angelini C."/>
            <person name="Antonin V."/>
            <person name="Barry K.W."/>
            <person name="Bougher N.L."/>
            <person name="Buchanan P."/>
            <person name="Buyck B."/>
            <person name="Bense V."/>
            <person name="Catcheside P."/>
            <person name="Chovatia M."/>
            <person name="Cooper J."/>
            <person name="Damon W."/>
            <person name="Desjardin D."/>
            <person name="Finy P."/>
            <person name="Geml J."/>
            <person name="Haridas S."/>
            <person name="Hughes K."/>
            <person name="Justo A."/>
            <person name="Karasinski D."/>
            <person name="Kautmanova I."/>
            <person name="Kiss B."/>
            <person name="Kocsube S."/>
            <person name="Kotiranta H."/>
            <person name="LaButti K.M."/>
            <person name="Lechner B.E."/>
            <person name="Liimatainen K."/>
            <person name="Lipzen A."/>
            <person name="Lukacs Z."/>
            <person name="Mihaltcheva S."/>
            <person name="Morgado L.N."/>
            <person name="Niskanen T."/>
            <person name="Noordeloos M.E."/>
            <person name="Ohm R.A."/>
            <person name="Ortiz-Santana B."/>
            <person name="Ovrebo C."/>
            <person name="Racz N."/>
            <person name="Riley R."/>
            <person name="Savchenko A."/>
            <person name="Shiryaev A."/>
            <person name="Soop K."/>
            <person name="Spirin V."/>
            <person name="Szebenyi C."/>
            <person name="Tomsovsky M."/>
            <person name="Tulloss R.E."/>
            <person name="Uehling J."/>
            <person name="Grigoriev I.V."/>
            <person name="Vagvolgyi C."/>
            <person name="Papp T."/>
            <person name="Martin F.M."/>
            <person name="Miettinen O."/>
            <person name="Hibbett D.S."/>
            <person name="Nagy L.G."/>
        </authorList>
    </citation>
    <scope>NUCLEOTIDE SEQUENCE [LARGE SCALE GENOMIC DNA]</scope>
    <source>
        <strain evidence="1 2">NL-1719</strain>
    </source>
</reference>
<accession>A0ACD3B011</accession>
<name>A0ACD3B011_9AGAR</name>
<proteinExistence type="predicted"/>
<dbReference type="EMBL" id="ML208300">
    <property type="protein sequence ID" value="TFK71304.1"/>
    <property type="molecule type" value="Genomic_DNA"/>
</dbReference>
<keyword evidence="2" id="KW-1185">Reference proteome</keyword>
<protein>
    <submittedName>
        <fullName evidence="1">Uncharacterized protein</fullName>
    </submittedName>
</protein>
<dbReference type="Proteomes" id="UP000308600">
    <property type="component" value="Unassembled WGS sequence"/>
</dbReference>
<evidence type="ECO:0000313" key="2">
    <source>
        <dbReference type="Proteomes" id="UP000308600"/>
    </source>
</evidence>
<evidence type="ECO:0000313" key="1">
    <source>
        <dbReference type="EMBL" id="TFK71304.1"/>
    </source>
</evidence>
<sequence length="394" mass="45167">MEYKRTVSCNRYLMDPTIPSAFQGNLEFITNPSSNEWPPALRCPEDELSMGFMFGTLPYHQFNGIQSVIITIARLPRNQYLYDAHLNHLAKVSDLAAAAAKGKLTVNPEGSLATASGPGYGQEEKPSKSRLRILKEKLAARKDPSARASGCGTSGSNGESLVRQNPNQQREVVDRVQQNSWSPLKRSLFLMAARAILDKFGKDYILHHFAGLIGPHSGNCDELERQLWLENPTVERVEESRKETENWLLSVHHWEYYLASMLKETMENQRREEEQQNTEEGESEGDQDKDRSGDELNWEKREFRFTEPCKLHQKRLLVQHFIQCQWAESNDNNEPPKPLEIEWKFSHDPEDEEDEEDEEFVSLEKSVDGINAPESRLEGLVRETTCPEEYLSAL</sequence>
<gene>
    <name evidence="1" type="ORF">BDN72DRAFT_856336</name>
</gene>
<organism evidence="1 2">
    <name type="scientific">Pluteus cervinus</name>
    <dbReference type="NCBI Taxonomy" id="181527"/>
    <lineage>
        <taxon>Eukaryota</taxon>
        <taxon>Fungi</taxon>
        <taxon>Dikarya</taxon>
        <taxon>Basidiomycota</taxon>
        <taxon>Agaricomycotina</taxon>
        <taxon>Agaricomycetes</taxon>
        <taxon>Agaricomycetidae</taxon>
        <taxon>Agaricales</taxon>
        <taxon>Pluteineae</taxon>
        <taxon>Pluteaceae</taxon>
        <taxon>Pluteus</taxon>
    </lineage>
</organism>